<accession>A0A1H0BYL0</accession>
<protein>
    <recommendedName>
        <fullName evidence="1">bAvd-like domain-containing protein</fullName>
    </recommendedName>
</protein>
<dbReference type="EMBL" id="LT629704">
    <property type="protein sequence ID" value="SDN50672.1"/>
    <property type="molecule type" value="Genomic_DNA"/>
</dbReference>
<proteinExistence type="predicted"/>
<dbReference type="NCBIfam" id="NF033474">
    <property type="entry name" value="DivGenRetAVD"/>
    <property type="match status" value="1"/>
</dbReference>
<evidence type="ECO:0000259" key="1">
    <source>
        <dbReference type="Pfam" id="PF22296"/>
    </source>
</evidence>
<keyword evidence="5" id="KW-1185">Reference proteome</keyword>
<reference evidence="3 4" key="2">
    <citation type="submission" date="2016-10" db="EMBL/GenBank/DDBJ databases">
        <authorList>
            <person name="de Groot N.N."/>
        </authorList>
    </citation>
    <scope>NUCLEOTIDE SEQUENCE [LARGE SCALE GENOMIC DNA]</scope>
    <source>
        <strain evidence="3 4">BS2772</strain>
    </source>
</reference>
<dbReference type="InterPro" id="IPR036583">
    <property type="entry name" value="23S_rRNA_IVS_sf"/>
</dbReference>
<gene>
    <name evidence="2" type="ORF">PSAN_48930</name>
    <name evidence="3" type="ORF">SAMN04490179_4553</name>
</gene>
<reference evidence="2 5" key="1">
    <citation type="submission" date="2015-01" db="EMBL/GenBank/DDBJ databases">
        <title>Genome Sequence of Pseudomonas antarctica CMS 35.</title>
        <authorList>
            <person name="Voget S."/>
            <person name="Chow J."/>
            <person name="Daniel R."/>
            <person name="Streit W."/>
        </authorList>
    </citation>
    <scope>NUCLEOTIDE SEQUENCE [LARGE SCALE GENOMIC DNA]</scope>
    <source>
        <strain evidence="2 5">CMS 35</strain>
    </source>
</reference>
<dbReference type="CDD" id="cd16376">
    <property type="entry name" value="Avd_like"/>
    <property type="match status" value="1"/>
</dbReference>
<dbReference type="EMBL" id="JXDI01000003">
    <property type="protein sequence ID" value="KAF2406716.1"/>
    <property type="molecule type" value="Genomic_DNA"/>
</dbReference>
<dbReference type="AlphaFoldDB" id="A0A1H0BYL0"/>
<sequence length="118" mass="13904">MSDAQLTLLTRLEELDAYTHTVLHQFPKLERHLLCAELRAVTNHLLRLTVVAWKRRQKTAALFDLDVEIEIFRHLVRKAHRLTYINTHRLDVWMRHVNEVGRIVGAWIKHEGLAAVKK</sequence>
<evidence type="ECO:0000313" key="4">
    <source>
        <dbReference type="Proteomes" id="UP000182470"/>
    </source>
</evidence>
<dbReference type="OrthoDB" id="9814817at2"/>
<evidence type="ECO:0000313" key="2">
    <source>
        <dbReference type="EMBL" id="KAF2406716.1"/>
    </source>
</evidence>
<dbReference type="InterPro" id="IPR055360">
    <property type="entry name" value="bAvd"/>
</dbReference>
<name>A0A1H0BYL0_9PSED</name>
<dbReference type="Pfam" id="PF22296">
    <property type="entry name" value="bAvd"/>
    <property type="match status" value="1"/>
</dbReference>
<dbReference type="Proteomes" id="UP000182470">
    <property type="component" value="Chromosome I"/>
</dbReference>
<dbReference type="Gene3D" id="1.20.1440.60">
    <property type="entry name" value="23S rRNA-intervening sequence"/>
    <property type="match status" value="1"/>
</dbReference>
<evidence type="ECO:0000313" key="5">
    <source>
        <dbReference type="Proteomes" id="UP000748067"/>
    </source>
</evidence>
<feature type="domain" description="bAvd-like" evidence="1">
    <location>
        <begin position="9"/>
        <end position="110"/>
    </location>
</feature>
<organism evidence="3 4">
    <name type="scientific">Pseudomonas antarctica</name>
    <dbReference type="NCBI Taxonomy" id="219572"/>
    <lineage>
        <taxon>Bacteria</taxon>
        <taxon>Pseudomonadati</taxon>
        <taxon>Pseudomonadota</taxon>
        <taxon>Gammaproteobacteria</taxon>
        <taxon>Pseudomonadales</taxon>
        <taxon>Pseudomonadaceae</taxon>
        <taxon>Pseudomonas</taxon>
    </lineage>
</organism>
<dbReference type="Proteomes" id="UP000748067">
    <property type="component" value="Unassembled WGS sequence"/>
</dbReference>
<evidence type="ECO:0000313" key="3">
    <source>
        <dbReference type="EMBL" id="SDN50672.1"/>
    </source>
</evidence>
<dbReference type="RefSeq" id="WP_130908885.1">
    <property type="nucleotide sequence ID" value="NZ_JXDI01000003.1"/>
</dbReference>